<accession>A0A8H7NC13</accession>
<dbReference type="InterPro" id="IPR050815">
    <property type="entry name" value="TF_fung"/>
</dbReference>
<name>A0A8H7NC13_BIOOC</name>
<evidence type="ECO:0000256" key="3">
    <source>
        <dbReference type="ARBA" id="ARBA00023015"/>
    </source>
</evidence>
<keyword evidence="4" id="KW-0843">Virulence</keyword>
<keyword evidence="3" id="KW-0805">Transcription regulation</keyword>
<dbReference type="SMART" id="SM00066">
    <property type="entry name" value="GAL4"/>
    <property type="match status" value="1"/>
</dbReference>
<protein>
    <recommendedName>
        <fullName evidence="7">Zn(2)-C6 fungal-type domain-containing protein</fullName>
    </recommendedName>
</protein>
<evidence type="ECO:0000256" key="4">
    <source>
        <dbReference type="ARBA" id="ARBA00023026"/>
    </source>
</evidence>
<dbReference type="GO" id="GO:0003677">
    <property type="term" value="F:DNA binding"/>
    <property type="evidence" value="ECO:0007669"/>
    <property type="project" value="InterPro"/>
</dbReference>
<comment type="subcellular location">
    <subcellularLocation>
        <location evidence="1">Nucleus</location>
    </subcellularLocation>
</comment>
<dbReference type="EMBL" id="JADCTT010000004">
    <property type="protein sequence ID" value="KAF9753037.1"/>
    <property type="molecule type" value="Genomic_DNA"/>
</dbReference>
<dbReference type="GO" id="GO:0005634">
    <property type="term" value="C:nucleus"/>
    <property type="evidence" value="ECO:0007669"/>
    <property type="project" value="UniProtKB-SubCell"/>
</dbReference>
<dbReference type="Gene3D" id="4.10.240.10">
    <property type="entry name" value="Zn(2)-C6 fungal-type DNA-binding domain"/>
    <property type="match status" value="1"/>
</dbReference>
<feature type="domain" description="Zn(2)-C6 fungal-type" evidence="7">
    <location>
        <begin position="11"/>
        <end position="41"/>
    </location>
</feature>
<dbReference type="Pfam" id="PF04082">
    <property type="entry name" value="Fungal_trans"/>
    <property type="match status" value="1"/>
</dbReference>
<dbReference type="CDD" id="cd12148">
    <property type="entry name" value="fungal_TF_MHR"/>
    <property type="match status" value="1"/>
</dbReference>
<evidence type="ECO:0000256" key="5">
    <source>
        <dbReference type="ARBA" id="ARBA00023163"/>
    </source>
</evidence>
<keyword evidence="5" id="KW-0804">Transcription</keyword>
<evidence type="ECO:0000256" key="6">
    <source>
        <dbReference type="ARBA" id="ARBA00023242"/>
    </source>
</evidence>
<dbReference type="InterPro" id="IPR001138">
    <property type="entry name" value="Zn2Cys6_DnaBD"/>
</dbReference>
<keyword evidence="6" id="KW-0539">Nucleus</keyword>
<organism evidence="8 9">
    <name type="scientific">Bionectria ochroleuca</name>
    <name type="common">Gliocladium roseum</name>
    <dbReference type="NCBI Taxonomy" id="29856"/>
    <lineage>
        <taxon>Eukaryota</taxon>
        <taxon>Fungi</taxon>
        <taxon>Dikarya</taxon>
        <taxon>Ascomycota</taxon>
        <taxon>Pezizomycotina</taxon>
        <taxon>Sordariomycetes</taxon>
        <taxon>Hypocreomycetidae</taxon>
        <taxon>Hypocreales</taxon>
        <taxon>Bionectriaceae</taxon>
        <taxon>Clonostachys</taxon>
    </lineage>
</organism>
<dbReference type="PANTHER" id="PTHR47338">
    <property type="entry name" value="ZN(II)2CYS6 TRANSCRIPTION FACTOR (EUROFUNG)-RELATED"/>
    <property type="match status" value="1"/>
</dbReference>
<dbReference type="GO" id="GO:0008270">
    <property type="term" value="F:zinc ion binding"/>
    <property type="evidence" value="ECO:0007669"/>
    <property type="project" value="InterPro"/>
</dbReference>
<dbReference type="InterPro" id="IPR007219">
    <property type="entry name" value="XnlR_reg_dom"/>
</dbReference>
<dbReference type="AlphaFoldDB" id="A0A8H7NC13"/>
<sequence>MDITKANTRPACDTCRSRKTKCDRALPRCGRCVRVGQACGYAGPRYPSREELSGQLSQLQDRLTQAEAQISAPHLPKLAASYTPSPPLFHPEAPNAEHLDVRSSPQIQEDDYVPVDPNLMANLTPEPINVLSFTSSFPDGIDFFSTMSVDWPLEGPGNSLETALPASASPQTPLHFGGREGTETRAETVQVSSQDLSILHQKYFSILFHAWPFQYRQRFEKELMFRPDWPPILALSHAIALYATTVSQTHQHLQQRCYKAARRYIEMSEMDDNESSLANLSLFQALIFVIRYEITSQPLTRAWMTLGRAIRLSKMLKLDKIDSYESEMTPAVDLEVRLPPPVDAMELEERRRSFWSLYILESYASTRTGISCELGEAKSFQTRLPSPGPLDSSFVAIDMPYLGEVSAILPHALPPISPYTGCILMVELTLQCFQHATLRQAPSEGVSFWDNHYRLIKEFTQRASLLKAHLDTNAVKTNPISFSLHMNLCAAEIYLHEAAMKEILLQQLPHSMASESKKCSTAAAFRIANAVRLNWPSRGSESDLLALQATFIAWPLVMAMRFLSQELASVEAKSISDGVAVSHSLRLLQAALDHVEKSDGYWHSLTRFVTPTLQRWDEKSAFDMNSL</sequence>
<dbReference type="GO" id="GO:0000981">
    <property type="term" value="F:DNA-binding transcription factor activity, RNA polymerase II-specific"/>
    <property type="evidence" value="ECO:0007669"/>
    <property type="project" value="InterPro"/>
</dbReference>
<dbReference type="SMART" id="SM00906">
    <property type="entry name" value="Fungal_trans"/>
    <property type="match status" value="1"/>
</dbReference>
<dbReference type="Pfam" id="PF00172">
    <property type="entry name" value="Zn_clus"/>
    <property type="match status" value="1"/>
</dbReference>
<dbReference type="CDD" id="cd00067">
    <property type="entry name" value="GAL4"/>
    <property type="match status" value="1"/>
</dbReference>
<keyword evidence="2" id="KW-0479">Metal-binding</keyword>
<evidence type="ECO:0000313" key="9">
    <source>
        <dbReference type="Proteomes" id="UP000616885"/>
    </source>
</evidence>
<evidence type="ECO:0000259" key="7">
    <source>
        <dbReference type="PROSITE" id="PS50048"/>
    </source>
</evidence>
<gene>
    <name evidence="8" type="ORF">IM811_011795</name>
</gene>
<reference evidence="8" key="1">
    <citation type="submission" date="2020-10" db="EMBL/GenBank/DDBJ databases">
        <title>High-Quality Genome Resource of Clonostachys rosea strain S41 by Oxford Nanopore Long-Read Sequencing.</title>
        <authorList>
            <person name="Wang H."/>
        </authorList>
    </citation>
    <scope>NUCLEOTIDE SEQUENCE</scope>
    <source>
        <strain evidence="8">S41</strain>
    </source>
</reference>
<dbReference type="PROSITE" id="PS00463">
    <property type="entry name" value="ZN2_CY6_FUNGAL_1"/>
    <property type="match status" value="1"/>
</dbReference>
<evidence type="ECO:0000256" key="2">
    <source>
        <dbReference type="ARBA" id="ARBA00022723"/>
    </source>
</evidence>
<comment type="caution">
    <text evidence="8">The sequence shown here is derived from an EMBL/GenBank/DDBJ whole genome shotgun (WGS) entry which is preliminary data.</text>
</comment>
<dbReference type="PROSITE" id="PS50048">
    <property type="entry name" value="ZN2_CY6_FUNGAL_2"/>
    <property type="match status" value="1"/>
</dbReference>
<dbReference type="PANTHER" id="PTHR47338:SF27">
    <property type="entry name" value="ZN(II)2CYS6 TRANSCRIPTION FACTOR (EUROFUNG)"/>
    <property type="match status" value="1"/>
</dbReference>
<dbReference type="InterPro" id="IPR036864">
    <property type="entry name" value="Zn2-C6_fun-type_DNA-bd_sf"/>
</dbReference>
<proteinExistence type="predicted"/>
<dbReference type="Proteomes" id="UP000616885">
    <property type="component" value="Unassembled WGS sequence"/>
</dbReference>
<evidence type="ECO:0000256" key="1">
    <source>
        <dbReference type="ARBA" id="ARBA00004123"/>
    </source>
</evidence>
<dbReference type="SUPFAM" id="SSF57701">
    <property type="entry name" value="Zn2/Cys6 DNA-binding domain"/>
    <property type="match status" value="1"/>
</dbReference>
<evidence type="ECO:0000313" key="8">
    <source>
        <dbReference type="EMBL" id="KAF9753037.1"/>
    </source>
</evidence>
<dbReference type="GO" id="GO:0006351">
    <property type="term" value="P:DNA-templated transcription"/>
    <property type="evidence" value="ECO:0007669"/>
    <property type="project" value="InterPro"/>
</dbReference>